<dbReference type="InterPro" id="IPR006204">
    <property type="entry name" value="GHMP_kinase_N_dom"/>
</dbReference>
<evidence type="ECO:0000259" key="2">
    <source>
        <dbReference type="Pfam" id="PF00288"/>
    </source>
</evidence>
<dbReference type="InterPro" id="IPR014721">
    <property type="entry name" value="Ribsml_uS5_D2-typ_fold_subgr"/>
</dbReference>
<proteinExistence type="inferred from homology"/>
<comment type="pathway">
    <text evidence="1">Cofactor biosynthesis; coenzyme A biosynthesis.</text>
</comment>
<dbReference type="GO" id="GO:0015937">
    <property type="term" value="P:coenzyme A biosynthetic process"/>
    <property type="evidence" value="ECO:0007669"/>
    <property type="project" value="UniProtKB-UniRule"/>
</dbReference>
<accession>Q0W6G8</accession>
<dbReference type="GeneID" id="5144841"/>
<comment type="catalytic activity">
    <reaction evidence="1">
        <text>(R)-pantoate + ATP = (R)-4-phosphopantoate + ADP + H(+)</text>
        <dbReference type="Rhea" id="RHEA:28246"/>
        <dbReference type="ChEBI" id="CHEBI:15378"/>
        <dbReference type="ChEBI" id="CHEBI:15980"/>
        <dbReference type="ChEBI" id="CHEBI:30616"/>
        <dbReference type="ChEBI" id="CHEBI:61294"/>
        <dbReference type="ChEBI" id="CHEBI:456216"/>
        <dbReference type="EC" id="2.7.1.169"/>
    </reaction>
</comment>
<dbReference type="STRING" id="351160.RCIX620"/>
<dbReference type="AlphaFoldDB" id="Q0W6G8"/>
<sequence>MKARAFAPGHVTGFFVAREHEDPLKTGSCGAGLSLDDGVYTEVTLLPDGETRVLLNGVESEATTTRTLIDLLTDQPVLVNSRLSVPIGGGLGASAAGAMSTALALNQLLGLERTFNELCYAAHLAEVASGTGLGDVSGMSNGGVEIRLQPGTPFALDRIPTAPDYIYYVHFGPISTKGVLSDEQEKKLISLAGERCLKALLKKPTFEEFMRLSRKFAVDTGLISRRALDAVETAEAAGGLASMAMLGDTVFSTTADGLSEFGAVRRSRINLTGPVLVGDACQRDFFNMS</sequence>
<dbReference type="SUPFAM" id="SSF54211">
    <property type="entry name" value="Ribosomal protein S5 domain 2-like"/>
    <property type="match status" value="1"/>
</dbReference>
<dbReference type="PANTHER" id="PTHR42282:SF1">
    <property type="entry name" value="PANTOATE KINASE"/>
    <property type="match status" value="1"/>
</dbReference>
<dbReference type="EC" id="2.7.1.169" evidence="1"/>
<comment type="similarity">
    <text evidence="1">Belongs to the GHMP kinase family. PoK subfamily.</text>
</comment>
<gene>
    <name evidence="3" type="ORF">RCIX620</name>
</gene>
<keyword evidence="1" id="KW-0067">ATP-binding</keyword>
<dbReference type="InterPro" id="IPR012043">
    <property type="entry name" value="PoK"/>
</dbReference>
<dbReference type="RefSeq" id="WP_012036482.1">
    <property type="nucleotide sequence ID" value="NC_009464.1"/>
</dbReference>
<keyword evidence="1 3" id="KW-0418">Kinase</keyword>
<keyword evidence="1" id="KW-0173">Coenzyme A biosynthesis</keyword>
<keyword evidence="1" id="KW-0808">Transferase</keyword>
<dbReference type="PANTHER" id="PTHR42282">
    <property type="entry name" value="PANTOATE KINASE-RELATED"/>
    <property type="match status" value="1"/>
</dbReference>
<dbReference type="UniPathway" id="UPA00241"/>
<dbReference type="eggNOG" id="arCOG04263">
    <property type="taxonomic scope" value="Archaea"/>
</dbReference>
<dbReference type="GO" id="GO:0005524">
    <property type="term" value="F:ATP binding"/>
    <property type="evidence" value="ECO:0007669"/>
    <property type="project" value="UniProtKB-KW"/>
</dbReference>
<feature type="domain" description="GHMP kinase N-terminal" evidence="2">
    <location>
        <begin position="78"/>
        <end position="139"/>
    </location>
</feature>
<evidence type="ECO:0000313" key="3">
    <source>
        <dbReference type="EMBL" id="CAJ36025.1"/>
    </source>
</evidence>
<dbReference type="InterPro" id="IPR020568">
    <property type="entry name" value="Ribosomal_Su5_D2-typ_SF"/>
</dbReference>
<organism evidence="3 4">
    <name type="scientific">Methanocella arvoryzae (strain DSM 22066 / NBRC 105507 / MRE50)</name>
    <dbReference type="NCBI Taxonomy" id="351160"/>
    <lineage>
        <taxon>Archaea</taxon>
        <taxon>Methanobacteriati</taxon>
        <taxon>Methanobacteriota</taxon>
        <taxon>Stenosarchaea group</taxon>
        <taxon>Methanomicrobia</taxon>
        <taxon>Methanocellales</taxon>
        <taxon>Methanocellaceae</taxon>
        <taxon>Methanocella</taxon>
    </lineage>
</organism>
<dbReference type="Proteomes" id="UP000000663">
    <property type="component" value="Chromosome"/>
</dbReference>
<keyword evidence="1" id="KW-0547">Nucleotide-binding</keyword>
<name>Q0W6G8_METAR</name>
<dbReference type="KEGG" id="rci:RCIX620"/>
<dbReference type="Pfam" id="PF00288">
    <property type="entry name" value="GHMP_kinases_N"/>
    <property type="match status" value="1"/>
</dbReference>
<evidence type="ECO:0000313" key="4">
    <source>
        <dbReference type="Proteomes" id="UP000000663"/>
    </source>
</evidence>
<dbReference type="OrthoDB" id="85822at2157"/>
<dbReference type="EMBL" id="AM114193">
    <property type="protein sequence ID" value="CAJ36025.1"/>
    <property type="molecule type" value="Genomic_DNA"/>
</dbReference>
<dbReference type="HAMAP" id="MF_02223">
    <property type="entry name" value="Pantoate_kinase"/>
    <property type="match status" value="1"/>
</dbReference>
<protein>
    <recommendedName>
        <fullName evidence="1">Pantoate kinase</fullName>
        <shortName evidence="1">PoK</shortName>
        <ecNumber evidence="1">2.7.1.169</ecNumber>
    </recommendedName>
</protein>
<keyword evidence="4" id="KW-1185">Reference proteome</keyword>
<dbReference type="PIRSF" id="PIRSF016896">
    <property type="entry name" value="GHMP_arc_MJ0969"/>
    <property type="match status" value="1"/>
</dbReference>
<evidence type="ECO:0000256" key="1">
    <source>
        <dbReference type="HAMAP-Rule" id="MF_02223"/>
    </source>
</evidence>
<reference evidence="3 4" key="1">
    <citation type="journal article" date="2006" name="Science">
        <title>Genome of rice cluster I archaea -- the key methane producers in the rice rhizosphere.</title>
        <authorList>
            <person name="Erkel C."/>
            <person name="Kube M."/>
            <person name="Reinhardt R."/>
            <person name="Liesack W."/>
        </authorList>
    </citation>
    <scope>NUCLEOTIDE SEQUENCE [LARGE SCALE GENOMIC DNA]</scope>
    <source>
        <strain evidence="4">DSM 22066 / NBRC 105507 / MRE50</strain>
    </source>
</reference>
<dbReference type="GO" id="GO:0016301">
    <property type="term" value="F:kinase activity"/>
    <property type="evidence" value="ECO:0007669"/>
    <property type="project" value="UniProtKB-UniRule"/>
</dbReference>
<comment type="function">
    <text evidence="1">Phosphorylates (R)-pantoate to form (R)-4-phosphopantoate in the CoA biosynthesis pathway.</text>
</comment>
<dbReference type="Gene3D" id="3.30.230.10">
    <property type="match status" value="1"/>
</dbReference>